<keyword evidence="3" id="KW-0597">Phosphoprotein</keyword>
<comment type="catalytic activity">
    <reaction evidence="1">
        <text>ATP + protein L-histidine = ADP + protein N-phospho-L-histidine.</text>
        <dbReference type="EC" id="2.7.13.3"/>
    </reaction>
</comment>
<evidence type="ECO:0000259" key="8">
    <source>
        <dbReference type="PROSITE" id="PS50112"/>
    </source>
</evidence>
<dbReference type="InterPro" id="IPR005467">
    <property type="entry name" value="His_kinase_dom"/>
</dbReference>
<dbReference type="InterPro" id="IPR036097">
    <property type="entry name" value="HisK_dim/P_sf"/>
</dbReference>
<evidence type="ECO:0000256" key="2">
    <source>
        <dbReference type="ARBA" id="ARBA00012438"/>
    </source>
</evidence>
<dbReference type="PROSITE" id="PS50109">
    <property type="entry name" value="HIS_KIN"/>
    <property type="match status" value="1"/>
</dbReference>
<dbReference type="SUPFAM" id="SSF55785">
    <property type="entry name" value="PYP-like sensor domain (PAS domain)"/>
    <property type="match status" value="6"/>
</dbReference>
<dbReference type="Pfam" id="PF00512">
    <property type="entry name" value="HisKA"/>
    <property type="match status" value="1"/>
</dbReference>
<dbReference type="PRINTS" id="PR00344">
    <property type="entry name" value="BCTRLSENSOR"/>
</dbReference>
<gene>
    <name evidence="10" type="ORF">VB248_20805</name>
</gene>
<dbReference type="NCBIfam" id="TIGR00229">
    <property type="entry name" value="sensory_box"/>
    <property type="match status" value="6"/>
</dbReference>
<keyword evidence="6" id="KW-0175">Coiled coil</keyword>
<accession>A0ABU5QGF3</accession>
<dbReference type="InterPro" id="IPR003594">
    <property type="entry name" value="HATPase_dom"/>
</dbReference>
<dbReference type="Gene3D" id="3.30.565.10">
    <property type="entry name" value="Histidine kinase-like ATPase, C-terminal domain"/>
    <property type="match status" value="1"/>
</dbReference>
<dbReference type="SMART" id="SM00086">
    <property type="entry name" value="PAC"/>
    <property type="match status" value="6"/>
</dbReference>
<name>A0ABU5QGF3_9BACT</name>
<dbReference type="EMBL" id="JAYFUM010000029">
    <property type="protein sequence ID" value="MEA5141607.1"/>
    <property type="molecule type" value="Genomic_DNA"/>
</dbReference>
<dbReference type="Proteomes" id="UP001302949">
    <property type="component" value="Unassembled WGS sequence"/>
</dbReference>
<dbReference type="PANTHER" id="PTHR43304:SF1">
    <property type="entry name" value="PAC DOMAIN-CONTAINING PROTEIN"/>
    <property type="match status" value="1"/>
</dbReference>
<dbReference type="InterPro" id="IPR000014">
    <property type="entry name" value="PAS"/>
</dbReference>
<dbReference type="CDD" id="cd00130">
    <property type="entry name" value="PAS"/>
    <property type="match status" value="5"/>
</dbReference>
<dbReference type="InterPro" id="IPR036890">
    <property type="entry name" value="HATPase_C_sf"/>
</dbReference>
<dbReference type="PROSITE" id="PS50113">
    <property type="entry name" value="PAC"/>
    <property type="match status" value="4"/>
</dbReference>
<feature type="domain" description="PAS" evidence="8">
    <location>
        <begin position="797"/>
        <end position="848"/>
    </location>
</feature>
<dbReference type="SMART" id="SM00091">
    <property type="entry name" value="PAS"/>
    <property type="match status" value="7"/>
</dbReference>
<feature type="domain" description="PAS" evidence="8">
    <location>
        <begin position="394"/>
        <end position="450"/>
    </location>
</feature>
<dbReference type="InterPro" id="IPR035965">
    <property type="entry name" value="PAS-like_dom_sf"/>
</dbReference>
<dbReference type="RefSeq" id="WP_323298762.1">
    <property type="nucleotide sequence ID" value="NZ_JAYFUM010000029.1"/>
</dbReference>
<comment type="caution">
    <text evidence="10">The sequence shown here is derived from an EMBL/GenBank/DDBJ whole genome shotgun (WGS) entry which is preliminary data.</text>
</comment>
<dbReference type="PROSITE" id="PS50112">
    <property type="entry name" value="PAS"/>
    <property type="match status" value="3"/>
</dbReference>
<dbReference type="Pfam" id="PF02518">
    <property type="entry name" value="HATPase_c"/>
    <property type="match status" value="1"/>
</dbReference>
<evidence type="ECO:0000313" key="11">
    <source>
        <dbReference type="Proteomes" id="UP001302949"/>
    </source>
</evidence>
<feature type="coiled-coil region" evidence="6">
    <location>
        <begin position="887"/>
        <end position="917"/>
    </location>
</feature>
<dbReference type="SMART" id="SM00388">
    <property type="entry name" value="HisKA"/>
    <property type="match status" value="1"/>
</dbReference>
<dbReference type="PANTHER" id="PTHR43304">
    <property type="entry name" value="PHYTOCHROME-LIKE PROTEIN CPH1"/>
    <property type="match status" value="1"/>
</dbReference>
<evidence type="ECO:0000259" key="9">
    <source>
        <dbReference type="PROSITE" id="PS50113"/>
    </source>
</evidence>
<dbReference type="Gene3D" id="2.10.70.100">
    <property type="match status" value="2"/>
</dbReference>
<dbReference type="CDD" id="cd00082">
    <property type="entry name" value="HisKA"/>
    <property type="match status" value="1"/>
</dbReference>
<evidence type="ECO:0000259" key="7">
    <source>
        <dbReference type="PROSITE" id="PS50109"/>
    </source>
</evidence>
<dbReference type="CDD" id="cd00075">
    <property type="entry name" value="HATPase"/>
    <property type="match status" value="1"/>
</dbReference>
<reference evidence="10 11" key="1">
    <citation type="submission" date="2023-12" db="EMBL/GenBank/DDBJ databases">
        <title>Novel species of the genus Arcicella isolated from rivers.</title>
        <authorList>
            <person name="Lu H."/>
        </authorList>
    </citation>
    <scope>NUCLEOTIDE SEQUENCE [LARGE SCALE GENOMIC DNA]</scope>
    <source>
        <strain evidence="10 11">KCTC 23307</strain>
    </source>
</reference>
<keyword evidence="5" id="KW-0418">Kinase</keyword>
<dbReference type="InterPro" id="IPR013655">
    <property type="entry name" value="PAS_fold_3"/>
</dbReference>
<dbReference type="Pfam" id="PF13426">
    <property type="entry name" value="PAS_9"/>
    <property type="match status" value="4"/>
</dbReference>
<dbReference type="EC" id="2.7.13.3" evidence="2"/>
<keyword evidence="4" id="KW-0808">Transferase</keyword>
<dbReference type="Gene3D" id="3.30.450.20">
    <property type="entry name" value="PAS domain"/>
    <property type="match status" value="7"/>
</dbReference>
<feature type="domain" description="PAS" evidence="8">
    <location>
        <begin position="272"/>
        <end position="327"/>
    </location>
</feature>
<protein>
    <recommendedName>
        <fullName evidence="2">histidine kinase</fullName>
        <ecNumber evidence="2">2.7.13.3</ecNumber>
    </recommendedName>
</protein>
<dbReference type="Pfam" id="PF08447">
    <property type="entry name" value="PAS_3"/>
    <property type="match status" value="3"/>
</dbReference>
<feature type="domain" description="Histidine kinase" evidence="7">
    <location>
        <begin position="927"/>
        <end position="1147"/>
    </location>
</feature>
<dbReference type="InterPro" id="IPR004358">
    <property type="entry name" value="Sig_transdc_His_kin-like_C"/>
</dbReference>
<evidence type="ECO:0000313" key="10">
    <source>
        <dbReference type="EMBL" id="MEA5141607.1"/>
    </source>
</evidence>
<feature type="domain" description="PAC" evidence="9">
    <location>
        <begin position="723"/>
        <end position="775"/>
    </location>
</feature>
<dbReference type="InterPro" id="IPR001610">
    <property type="entry name" value="PAC"/>
</dbReference>
<organism evidence="10 11">
    <name type="scientific">Arcicella rigui</name>
    <dbReference type="NCBI Taxonomy" id="797020"/>
    <lineage>
        <taxon>Bacteria</taxon>
        <taxon>Pseudomonadati</taxon>
        <taxon>Bacteroidota</taxon>
        <taxon>Cytophagia</taxon>
        <taxon>Cytophagales</taxon>
        <taxon>Flectobacillaceae</taxon>
        <taxon>Arcicella</taxon>
    </lineage>
</organism>
<dbReference type="InterPro" id="IPR052162">
    <property type="entry name" value="Sensor_kinase/Photoreceptor"/>
</dbReference>
<evidence type="ECO:0000256" key="1">
    <source>
        <dbReference type="ARBA" id="ARBA00000085"/>
    </source>
</evidence>
<dbReference type="SUPFAM" id="SSF47384">
    <property type="entry name" value="Homodimeric domain of signal transducing histidine kinase"/>
    <property type="match status" value="1"/>
</dbReference>
<evidence type="ECO:0000256" key="4">
    <source>
        <dbReference type="ARBA" id="ARBA00022679"/>
    </source>
</evidence>
<dbReference type="InterPro" id="IPR000700">
    <property type="entry name" value="PAS-assoc_C"/>
</dbReference>
<sequence length="1147" mass="132687">MIKNIFKVFPSPSILLAVGDECVVVDVNNAFLEIAPFSKESVLGKNILEVFEGKSIKTQAHFLLKQSLEVVIQTGNTDKVEAQIFEIWDESSQIFQHQYWEIEHIPLLNDEGNVSHILLSIVDVSEKIALKNELVALKNQFSENQELLRKAEKIAKFGTWEFDVHTQNVKWSDGVYRICGYEPQSFEVDFDKGMSVLHPDDREKALKYVLRTIETGQEYRIEKRFFLDDGTIKHIVSRADLMRDEAGNPVKVFGVYQDVTYEKEQQIALEKTKEGLNKIMDSSLDVICAIDAEGRFVKVSAASLKIWGYQPDELLGKAFMSLVYQEDFDVTSQASVAVMGGLETTNFENRNIRKDGRIINMLWSAKWDSTEQIMYCFARDITEKKAIELESLRTARQYKRLFEHNPSVMFIWEFSTRKIVDCNVEALSLYGYTREEFLSLTILDIRPPEEIPLIYDVTKNEEAYGQINKRLWTHKKKDGELIKVEIVAHLMYYNGRRVSLAQIFDVTEREAVLKELKDSEEKLRVATNIAKLGYWRAEIESDKIFWSDEIYEIWGVKKEEFVLSYDNYLNTLYFKDRPDIEAIQRESFLKREDVNLQFRIVRPDGTIRWVHEIGKIIKNEYGVPTALEGTIQDITEQKENQFALEESNERYKYVSLATSDAIWDWNIEQGTLYWGEGHQRIFGHTNYELAIALNTWRNHIHADDKARVIKSIYDTIDSQSNNWSAEYRYRRADGTYAYVIDRGFVIRDENGKAHRMVGAVQDVTAQKERELQLKLMESVIVNMQDAVVITQPLSSNDQPPTIMYVNEAFTKMTGYLPSEIIGNTPILLYGANSDETLLEHVKVSMNREEACEMTNILYKKNGEEFWVHINICPIFDEKRNITHWISIQRDITEIKKAEETQKQLKQLEISLEKEKELNNLKTRFTALASHEFRTPIASIVSSIDILDIYVGMVDNEAIKDKIKQQLGKMIFQSNRLTEMLRDILLLERSMARVEEYPLETVDIITLINDIKTQYYSDRKDGRELNLFCPSEHKVVSTNVSFLNHIVCNLVNNAFKYSPNAENPSLSLIFNQDNYQIVVQDFGIGIPEADQQHLFELFFRANNVFYIEGTGLGLTITKEFTKKLGGTISFESKEGVGTTFTLQFPYGG</sequence>
<dbReference type="Gene3D" id="1.10.287.130">
    <property type="match status" value="1"/>
</dbReference>
<evidence type="ECO:0000256" key="6">
    <source>
        <dbReference type="SAM" id="Coils"/>
    </source>
</evidence>
<proteinExistence type="predicted"/>
<feature type="domain" description="PAC" evidence="9">
    <location>
        <begin position="594"/>
        <end position="646"/>
    </location>
</feature>
<feature type="domain" description="PAC" evidence="9">
    <location>
        <begin position="851"/>
        <end position="903"/>
    </location>
</feature>
<dbReference type="SUPFAM" id="SSF55874">
    <property type="entry name" value="ATPase domain of HSP90 chaperone/DNA topoisomerase II/histidine kinase"/>
    <property type="match status" value="1"/>
</dbReference>
<feature type="domain" description="PAC" evidence="9">
    <location>
        <begin position="219"/>
        <end position="271"/>
    </location>
</feature>
<dbReference type="InterPro" id="IPR003661">
    <property type="entry name" value="HisK_dim/P_dom"/>
</dbReference>
<keyword evidence="11" id="KW-1185">Reference proteome</keyword>
<evidence type="ECO:0000256" key="3">
    <source>
        <dbReference type="ARBA" id="ARBA00022553"/>
    </source>
</evidence>
<evidence type="ECO:0000256" key="5">
    <source>
        <dbReference type="ARBA" id="ARBA00022777"/>
    </source>
</evidence>
<dbReference type="SMART" id="SM00387">
    <property type="entry name" value="HATPase_c"/>
    <property type="match status" value="1"/>
</dbReference>